<name>A0ABV8PSL4_9FLAO</name>
<dbReference type="InterPro" id="IPR055170">
    <property type="entry name" value="GFO_IDH_MocA-like_dom"/>
</dbReference>
<dbReference type="InterPro" id="IPR051317">
    <property type="entry name" value="Gfo/Idh/MocA_oxidoreduct"/>
</dbReference>
<feature type="domain" description="GFO/IDH/MocA-like oxidoreductase" evidence="2">
    <location>
        <begin position="130"/>
        <end position="249"/>
    </location>
</feature>
<accession>A0ABV8PSL4</accession>
<dbReference type="Gene3D" id="3.30.360.10">
    <property type="entry name" value="Dihydrodipicolinate Reductase, domain 2"/>
    <property type="match status" value="1"/>
</dbReference>
<organism evidence="3 4">
    <name type="scientific">Flagellimonas marina</name>
    <dbReference type="NCBI Taxonomy" id="1775168"/>
    <lineage>
        <taxon>Bacteria</taxon>
        <taxon>Pseudomonadati</taxon>
        <taxon>Bacteroidota</taxon>
        <taxon>Flavobacteriia</taxon>
        <taxon>Flavobacteriales</taxon>
        <taxon>Flavobacteriaceae</taxon>
        <taxon>Flagellimonas</taxon>
    </lineage>
</organism>
<gene>
    <name evidence="3" type="ORF">ACFOWS_18070</name>
</gene>
<evidence type="ECO:0000259" key="1">
    <source>
        <dbReference type="Pfam" id="PF01408"/>
    </source>
</evidence>
<dbReference type="Gene3D" id="3.40.50.720">
    <property type="entry name" value="NAD(P)-binding Rossmann-like Domain"/>
    <property type="match status" value="1"/>
</dbReference>
<dbReference type="InterPro" id="IPR036291">
    <property type="entry name" value="NAD(P)-bd_dom_sf"/>
</dbReference>
<dbReference type="InterPro" id="IPR000683">
    <property type="entry name" value="Gfo/Idh/MocA-like_OxRdtase_N"/>
</dbReference>
<proteinExistence type="predicted"/>
<dbReference type="Pfam" id="PF01408">
    <property type="entry name" value="GFO_IDH_MocA"/>
    <property type="match status" value="1"/>
</dbReference>
<protein>
    <submittedName>
        <fullName evidence="3">Gfo/Idh/MocA family oxidoreductase</fullName>
    </submittedName>
</protein>
<feature type="domain" description="Gfo/Idh/MocA-like oxidoreductase N-terminal" evidence="1">
    <location>
        <begin position="5"/>
        <end position="119"/>
    </location>
</feature>
<dbReference type="SUPFAM" id="SSF51735">
    <property type="entry name" value="NAD(P)-binding Rossmann-fold domains"/>
    <property type="match status" value="1"/>
</dbReference>
<evidence type="ECO:0000259" key="2">
    <source>
        <dbReference type="Pfam" id="PF22725"/>
    </source>
</evidence>
<reference evidence="4" key="1">
    <citation type="journal article" date="2019" name="Int. J. Syst. Evol. Microbiol.">
        <title>The Global Catalogue of Microorganisms (GCM) 10K type strain sequencing project: providing services to taxonomists for standard genome sequencing and annotation.</title>
        <authorList>
            <consortium name="The Broad Institute Genomics Platform"/>
            <consortium name="The Broad Institute Genome Sequencing Center for Infectious Disease"/>
            <person name="Wu L."/>
            <person name="Ma J."/>
        </authorList>
    </citation>
    <scope>NUCLEOTIDE SEQUENCE [LARGE SCALE GENOMIC DNA]</scope>
    <source>
        <strain evidence="4">CGMCC 1.15774</strain>
    </source>
</reference>
<dbReference type="Pfam" id="PF22725">
    <property type="entry name" value="GFO_IDH_MocA_C3"/>
    <property type="match status" value="1"/>
</dbReference>
<evidence type="ECO:0000313" key="3">
    <source>
        <dbReference type="EMBL" id="MFC4222066.1"/>
    </source>
</evidence>
<comment type="caution">
    <text evidence="3">The sequence shown here is derived from an EMBL/GenBank/DDBJ whole genome shotgun (WGS) entry which is preliminary data.</text>
</comment>
<dbReference type="PANTHER" id="PTHR43708">
    <property type="entry name" value="CONSERVED EXPRESSED OXIDOREDUCTASE (EUROFUNG)"/>
    <property type="match status" value="1"/>
</dbReference>
<dbReference type="PANTHER" id="PTHR43708:SF7">
    <property type="entry name" value="OXIDOREDUCTASE"/>
    <property type="match status" value="1"/>
</dbReference>
<dbReference type="RefSeq" id="WP_379767728.1">
    <property type="nucleotide sequence ID" value="NZ_JBHSCL010000012.1"/>
</dbReference>
<keyword evidence="4" id="KW-1185">Reference proteome</keyword>
<evidence type="ECO:0000313" key="4">
    <source>
        <dbReference type="Proteomes" id="UP001595841"/>
    </source>
</evidence>
<sequence>MNNLIKVGVLSFGLSGSVFHAPFLDQHEGYELVGIVERSSKKAHFAYPKIKSYASIDAMIGDPNIELIVVNTPNSTHHEFVLQALKAGKHVLVEKPFAITSREAKELFALAKQKNLYIMPYQNRRYDSDFLSVKEVLESGKLGDLIEVHFRFDRYRYTIGKSIAKETEVPGSGVLYNLGPHLLDGVISLFGIPSTWKKTLGEFRPNTVVDDYAQIHLSYHNGLQVYLTTSLLVADPGPAFVLHGTKGSYKKNRSDVQEHQLLNGIKPDDPNYGIEKADQKGILTIVGETGEKTKMEVESKQASYINVYNDVHQTIKNGKPFPVTEAQIIKQLEILEA</sequence>
<dbReference type="EMBL" id="JBHSCL010000012">
    <property type="protein sequence ID" value="MFC4222066.1"/>
    <property type="molecule type" value="Genomic_DNA"/>
</dbReference>
<dbReference type="Proteomes" id="UP001595841">
    <property type="component" value="Unassembled WGS sequence"/>
</dbReference>